<dbReference type="InterPro" id="IPR007563">
    <property type="entry name" value="DUF554"/>
</dbReference>
<feature type="transmembrane region" description="Helical" evidence="1">
    <location>
        <begin position="6"/>
        <end position="29"/>
    </location>
</feature>
<evidence type="ECO:0000256" key="1">
    <source>
        <dbReference type="SAM" id="Phobius"/>
    </source>
</evidence>
<gene>
    <name evidence="2" type="ORF">CLOSYM_04101</name>
</gene>
<protein>
    <recommendedName>
        <fullName evidence="4">DUF554 domain-containing protein</fullName>
    </recommendedName>
</protein>
<dbReference type="Proteomes" id="UP000016491">
    <property type="component" value="Unassembled WGS sequence"/>
</dbReference>
<evidence type="ECO:0008006" key="4">
    <source>
        <dbReference type="Google" id="ProtNLM"/>
    </source>
</evidence>
<feature type="transmembrane region" description="Helical" evidence="1">
    <location>
        <begin position="205"/>
        <end position="222"/>
    </location>
</feature>
<proteinExistence type="predicted"/>
<keyword evidence="1" id="KW-0472">Membrane</keyword>
<feature type="transmembrane region" description="Helical" evidence="1">
    <location>
        <begin position="117"/>
        <end position="139"/>
    </location>
</feature>
<feature type="transmembrane region" description="Helical" evidence="1">
    <location>
        <begin position="69"/>
        <end position="88"/>
    </location>
</feature>
<name>A0ABC9TSQ2_CLOSY</name>
<evidence type="ECO:0000313" key="2">
    <source>
        <dbReference type="EMBL" id="ERI74341.1"/>
    </source>
</evidence>
<dbReference type="EMBL" id="AWSU01000335">
    <property type="protein sequence ID" value="ERI74341.1"/>
    <property type="molecule type" value="Genomic_DNA"/>
</dbReference>
<accession>A0ABC9TSQ2</accession>
<dbReference type="PANTHER" id="PTHR36111">
    <property type="entry name" value="INNER MEMBRANE PROTEIN-RELATED"/>
    <property type="match status" value="1"/>
</dbReference>
<dbReference type="Pfam" id="PF04474">
    <property type="entry name" value="DUF554"/>
    <property type="match status" value="1"/>
</dbReference>
<keyword evidence="1" id="KW-1133">Transmembrane helix</keyword>
<dbReference type="AlphaFoldDB" id="A0ABC9TSQ2"/>
<organism evidence="2 3">
    <name type="scientific">[Clostridium] symbiosum ATCC 14940</name>
    <dbReference type="NCBI Taxonomy" id="411472"/>
    <lineage>
        <taxon>Bacteria</taxon>
        <taxon>Bacillati</taxon>
        <taxon>Bacillota</taxon>
        <taxon>Clostridia</taxon>
        <taxon>Lachnospirales</taxon>
        <taxon>Lachnospiraceae</taxon>
        <taxon>Otoolea</taxon>
    </lineage>
</organism>
<comment type="caution">
    <text evidence="2">The sequence shown here is derived from an EMBL/GenBank/DDBJ whole genome shotgun (WGS) entry which is preliminary data.</text>
</comment>
<reference evidence="2 3" key="1">
    <citation type="submission" date="2013-07" db="EMBL/GenBank/DDBJ databases">
        <authorList>
            <person name="Weinstock G."/>
            <person name="Sodergren E."/>
            <person name="Wylie T."/>
            <person name="Fulton L."/>
            <person name="Fulton R."/>
            <person name="Fronick C."/>
            <person name="O'Laughlin M."/>
            <person name="Godfrey J."/>
            <person name="Miner T."/>
            <person name="Herter B."/>
            <person name="Appelbaum E."/>
            <person name="Cordes M."/>
            <person name="Lek S."/>
            <person name="Wollam A."/>
            <person name="Pepin K.H."/>
            <person name="Palsikar V.B."/>
            <person name="Mitreva M."/>
            <person name="Wilson R.K."/>
        </authorList>
    </citation>
    <scope>NUCLEOTIDE SEQUENCE [LARGE SCALE GENOMIC DNA]</scope>
    <source>
        <strain evidence="2 3">ATCC 14940</strain>
    </source>
</reference>
<feature type="transmembrane region" description="Helical" evidence="1">
    <location>
        <begin position="229"/>
        <end position="246"/>
    </location>
</feature>
<keyword evidence="1" id="KW-0812">Transmembrane</keyword>
<evidence type="ECO:0000313" key="3">
    <source>
        <dbReference type="Proteomes" id="UP000016491"/>
    </source>
</evidence>
<sequence>MQNRGYIMPGLGTVINCAGVIGGGLLGLTIKRGLPERFQNILIQAVGLCVIFLGISGTLQEIFSVGEKGIASGGTMMMIFSLSLGALLGELLNIEKHTEEFGEWIKIKSGSGGDTKFVDGFVSTSLTICIGAMAVVGAIRDGITGDISMLCAKAVLDAIIVFVMVSSIGKGCIFSVIPLGLFQGGITLLSRVIEPLLTGQAVSNMSLVGSMLIFCVGVNLMFHQKIKVANMLPALIFAVISAFLPFF</sequence>
<feature type="transmembrane region" description="Helical" evidence="1">
    <location>
        <begin position="41"/>
        <end position="63"/>
    </location>
</feature>
<dbReference type="PANTHER" id="PTHR36111:SF2">
    <property type="entry name" value="INNER MEMBRANE PROTEIN"/>
    <property type="match status" value="1"/>
</dbReference>